<evidence type="ECO:0000256" key="1">
    <source>
        <dbReference type="ARBA" id="ARBA00001964"/>
    </source>
</evidence>
<comment type="cofactor">
    <cofactor evidence="1 4">
        <name>thiamine diphosphate</name>
        <dbReference type="ChEBI" id="CHEBI:58937"/>
    </cofactor>
</comment>
<dbReference type="InterPro" id="IPR050771">
    <property type="entry name" value="Alpha-ketoacid_DH_E1_comp"/>
</dbReference>
<organism evidence="6 7">
    <name type="scientific">Nannocystis exedens</name>
    <dbReference type="NCBI Taxonomy" id="54"/>
    <lineage>
        <taxon>Bacteria</taxon>
        <taxon>Pseudomonadati</taxon>
        <taxon>Myxococcota</taxon>
        <taxon>Polyangia</taxon>
        <taxon>Nannocystales</taxon>
        <taxon>Nannocystaceae</taxon>
        <taxon>Nannocystis</taxon>
    </lineage>
</organism>
<keyword evidence="3 4" id="KW-0786">Thiamine pyrophosphate</keyword>
<dbReference type="InterPro" id="IPR001017">
    <property type="entry name" value="DH_E1"/>
</dbReference>
<accession>A0A1I2C5X3</accession>
<dbReference type="STRING" id="54.SAMN02745121_04972"/>
<dbReference type="Gene3D" id="3.40.50.970">
    <property type="match status" value="1"/>
</dbReference>
<dbReference type="GO" id="GO:0003863">
    <property type="term" value="F:branched-chain 2-oxo acid dehydrogenase activity"/>
    <property type="evidence" value="ECO:0007669"/>
    <property type="project" value="UniProtKB-EC"/>
</dbReference>
<dbReference type="AlphaFoldDB" id="A0A1I2C5X3"/>
<evidence type="ECO:0000256" key="4">
    <source>
        <dbReference type="RuleBase" id="RU365014"/>
    </source>
</evidence>
<reference evidence="7" key="1">
    <citation type="submission" date="2016-10" db="EMBL/GenBank/DDBJ databases">
        <authorList>
            <person name="Varghese N."/>
            <person name="Submissions S."/>
        </authorList>
    </citation>
    <scope>NUCLEOTIDE SEQUENCE [LARGE SCALE GENOMIC DNA]</scope>
    <source>
        <strain evidence="7">ATCC 25963</strain>
    </source>
</reference>
<dbReference type="SUPFAM" id="SSF52518">
    <property type="entry name" value="Thiamin diphosphate-binding fold (THDP-binding)"/>
    <property type="match status" value="1"/>
</dbReference>
<dbReference type="Pfam" id="PF00676">
    <property type="entry name" value="E1_dh"/>
    <property type="match status" value="1"/>
</dbReference>
<evidence type="ECO:0000313" key="6">
    <source>
        <dbReference type="EMBL" id="SFE63243.1"/>
    </source>
</evidence>
<dbReference type="RefSeq" id="WP_170135866.1">
    <property type="nucleotide sequence ID" value="NZ_FOMX01000016.1"/>
</dbReference>
<dbReference type="PANTHER" id="PTHR43380">
    <property type="entry name" value="2-OXOISOVALERATE DEHYDROGENASE SUBUNIT ALPHA, MITOCHONDRIAL"/>
    <property type="match status" value="1"/>
</dbReference>
<keyword evidence="2 4" id="KW-0560">Oxidoreductase</keyword>
<keyword evidence="7" id="KW-1185">Reference proteome</keyword>
<name>A0A1I2C5X3_9BACT</name>
<dbReference type="EMBL" id="FOMX01000016">
    <property type="protein sequence ID" value="SFE63243.1"/>
    <property type="molecule type" value="Genomic_DNA"/>
</dbReference>
<dbReference type="Proteomes" id="UP000199400">
    <property type="component" value="Unassembled WGS sequence"/>
</dbReference>
<dbReference type="EC" id="1.2.4.4" evidence="4"/>
<evidence type="ECO:0000259" key="5">
    <source>
        <dbReference type="Pfam" id="PF00676"/>
    </source>
</evidence>
<comment type="similarity">
    <text evidence="4">Belongs to the BCKDHA family.</text>
</comment>
<dbReference type="GO" id="GO:0009083">
    <property type="term" value="P:branched-chain amino acid catabolic process"/>
    <property type="evidence" value="ECO:0007669"/>
    <property type="project" value="TreeGrafter"/>
</dbReference>
<dbReference type="PANTHER" id="PTHR43380:SF1">
    <property type="entry name" value="2-OXOISOVALERATE DEHYDROGENASE SUBUNIT ALPHA, MITOCHONDRIAL"/>
    <property type="match status" value="1"/>
</dbReference>
<gene>
    <name evidence="6" type="ORF">SAMN02745121_04972</name>
</gene>
<evidence type="ECO:0000313" key="7">
    <source>
        <dbReference type="Proteomes" id="UP000199400"/>
    </source>
</evidence>
<evidence type="ECO:0000256" key="3">
    <source>
        <dbReference type="ARBA" id="ARBA00023052"/>
    </source>
</evidence>
<dbReference type="InterPro" id="IPR029061">
    <property type="entry name" value="THDP-binding"/>
</dbReference>
<comment type="catalytic activity">
    <reaction evidence="4">
        <text>N(6)-[(R)-lipoyl]-L-lysyl-[protein] + 3-methyl-2-oxobutanoate + H(+) = N(6)-[(R)-S(8)-2-methylpropanoyldihydrolipoyl]-L-lysyl-[protein] + CO2</text>
        <dbReference type="Rhea" id="RHEA:13457"/>
        <dbReference type="Rhea" id="RHEA-COMP:10474"/>
        <dbReference type="Rhea" id="RHEA-COMP:10497"/>
        <dbReference type="ChEBI" id="CHEBI:11851"/>
        <dbReference type="ChEBI" id="CHEBI:15378"/>
        <dbReference type="ChEBI" id="CHEBI:16526"/>
        <dbReference type="ChEBI" id="CHEBI:83099"/>
        <dbReference type="ChEBI" id="CHEBI:83142"/>
        <dbReference type="EC" id="1.2.4.4"/>
    </reaction>
</comment>
<feature type="domain" description="Dehydrogenase E1 component" evidence="5">
    <location>
        <begin position="55"/>
        <end position="316"/>
    </location>
</feature>
<comment type="function">
    <text evidence="4">The branched-chain alpha-keto dehydrogenase complex catalyzes the overall conversion of alpha-keto acids to acyl-CoA and CO(2). It contains multiple copies of three enzymatic components: branched-chain alpha-keto acid decarboxylase (E1), lipoamide acyltransferase (E2) and lipoamide dehydrogenase (E3).</text>
</comment>
<sequence length="319" mass="34341">MEDCPWDPEGVEVCLDPEGQLVDRRAAQGVDLRALYKRLVAARCLDLRVERLGLPMWVSCAGEEAVSVLTAMLAGQEDWIYPGVRDFALAPIRGLDLDDFARQILGIAADGERPYNGRPGALAAADLGIAYAPEPLGLHLPLAAGQAHAQKLAGNGRATIAIFGEGLTTTAFFHETVALASACDLPLVLVCKSQLWPEGAPAEAGLLGDSVAERVKACGLWSRRVDGADVVAVHAALDQALRRARDARGPGLVEVVVTQLHAGTTDADIPAHRDPIERLRRHLDREGQWTPTFQDVIEAEVRGQLERAFTHAHAKEMGR</sequence>
<protein>
    <recommendedName>
        <fullName evidence="4">2-oxoisovalerate dehydrogenase subunit alpha</fullName>
        <ecNumber evidence="4">1.2.4.4</ecNumber>
    </recommendedName>
    <alternativeName>
        <fullName evidence="4">Branched-chain alpha-keto acid dehydrogenase E1 component alpha chain</fullName>
    </alternativeName>
</protein>
<evidence type="ECO:0000256" key="2">
    <source>
        <dbReference type="ARBA" id="ARBA00023002"/>
    </source>
</evidence>
<proteinExistence type="inferred from homology"/>